<dbReference type="EMBL" id="CAWYQH010000119">
    <property type="protein sequence ID" value="CAK8690787.1"/>
    <property type="molecule type" value="Genomic_DNA"/>
</dbReference>
<feature type="region of interest" description="Disordered" evidence="1">
    <location>
        <begin position="103"/>
        <end position="135"/>
    </location>
</feature>
<comment type="caution">
    <text evidence="2">The sequence shown here is derived from an EMBL/GenBank/DDBJ whole genome shotgun (WGS) entry which is preliminary data.</text>
</comment>
<keyword evidence="3" id="KW-1185">Reference proteome</keyword>
<feature type="compositionally biased region" description="Polar residues" evidence="1">
    <location>
        <begin position="121"/>
        <end position="134"/>
    </location>
</feature>
<proteinExistence type="predicted"/>
<protein>
    <submittedName>
        <fullName evidence="2">Uncharacterized protein</fullName>
    </submittedName>
</protein>
<organism evidence="2 3">
    <name type="scientific">Clavelina lepadiformis</name>
    <name type="common">Light-bulb sea squirt</name>
    <name type="synonym">Ascidia lepadiformis</name>
    <dbReference type="NCBI Taxonomy" id="159417"/>
    <lineage>
        <taxon>Eukaryota</taxon>
        <taxon>Metazoa</taxon>
        <taxon>Chordata</taxon>
        <taxon>Tunicata</taxon>
        <taxon>Ascidiacea</taxon>
        <taxon>Aplousobranchia</taxon>
        <taxon>Clavelinidae</taxon>
        <taxon>Clavelina</taxon>
    </lineage>
</organism>
<accession>A0ABP0GG89</accession>
<sequence length="155" mass="16702">MVCLNTICPHLSKGSLPTYTLTRNLSQTALTPRKRVSGFITGFKKCGIVPYNPDVFEEADFTPSEVTDIPIDPVPTNTESYSVNVSSTSIDLCDGRNIGLDAAGLPEMPESLPAQPIDVAQPSSPEDANSSFTIISPVELLPMPKAAHTRQKRKS</sequence>
<evidence type="ECO:0000313" key="2">
    <source>
        <dbReference type="EMBL" id="CAK8690787.1"/>
    </source>
</evidence>
<dbReference type="Proteomes" id="UP001642483">
    <property type="component" value="Unassembled WGS sequence"/>
</dbReference>
<evidence type="ECO:0000256" key="1">
    <source>
        <dbReference type="SAM" id="MobiDB-lite"/>
    </source>
</evidence>
<reference evidence="2 3" key="1">
    <citation type="submission" date="2024-02" db="EMBL/GenBank/DDBJ databases">
        <authorList>
            <person name="Daric V."/>
            <person name="Darras S."/>
        </authorList>
    </citation>
    <scope>NUCLEOTIDE SEQUENCE [LARGE SCALE GENOMIC DNA]</scope>
</reference>
<evidence type="ECO:0000313" key="3">
    <source>
        <dbReference type="Proteomes" id="UP001642483"/>
    </source>
</evidence>
<name>A0ABP0GG89_CLALP</name>
<gene>
    <name evidence="2" type="ORF">CVLEPA_LOCUS23359</name>
</gene>